<organism evidence="4 5">
    <name type="scientific">Rubroshorea leprosula</name>
    <dbReference type="NCBI Taxonomy" id="152421"/>
    <lineage>
        <taxon>Eukaryota</taxon>
        <taxon>Viridiplantae</taxon>
        <taxon>Streptophyta</taxon>
        <taxon>Embryophyta</taxon>
        <taxon>Tracheophyta</taxon>
        <taxon>Spermatophyta</taxon>
        <taxon>Magnoliopsida</taxon>
        <taxon>eudicotyledons</taxon>
        <taxon>Gunneridae</taxon>
        <taxon>Pentapetalae</taxon>
        <taxon>rosids</taxon>
        <taxon>malvids</taxon>
        <taxon>Malvales</taxon>
        <taxon>Dipterocarpaceae</taxon>
        <taxon>Rubroshorea</taxon>
    </lineage>
</organism>
<dbReference type="InterPro" id="IPR002083">
    <property type="entry name" value="MATH/TRAF_dom"/>
</dbReference>
<gene>
    <name evidence="4" type="ORF">SLEP1_g32371</name>
</gene>
<dbReference type="CDD" id="cd00121">
    <property type="entry name" value="MATH"/>
    <property type="match status" value="1"/>
</dbReference>
<dbReference type="SUPFAM" id="SSF49599">
    <property type="entry name" value="TRAF domain-like"/>
    <property type="match status" value="1"/>
</dbReference>
<evidence type="ECO:0000259" key="3">
    <source>
        <dbReference type="PROSITE" id="PS50144"/>
    </source>
</evidence>
<evidence type="ECO:0000256" key="2">
    <source>
        <dbReference type="SAM" id="Coils"/>
    </source>
</evidence>
<name>A0AAV5KD56_9ROSI</name>
<dbReference type="EMBL" id="BPVZ01000060">
    <property type="protein sequence ID" value="GKV22506.1"/>
    <property type="molecule type" value="Genomic_DNA"/>
</dbReference>
<dbReference type="PROSITE" id="PS50144">
    <property type="entry name" value="MATH"/>
    <property type="match status" value="1"/>
</dbReference>
<comment type="caution">
    <text evidence="4">The sequence shown here is derived from an EMBL/GenBank/DDBJ whole genome shotgun (WGS) entry which is preliminary data.</text>
</comment>
<keyword evidence="1 2" id="KW-0175">Coiled coil</keyword>
<dbReference type="InterPro" id="IPR050804">
    <property type="entry name" value="MCC"/>
</dbReference>
<feature type="coiled-coil region" evidence="2">
    <location>
        <begin position="336"/>
        <end position="370"/>
    </location>
</feature>
<protein>
    <recommendedName>
        <fullName evidence="3">MATH domain-containing protein</fullName>
    </recommendedName>
</protein>
<sequence length="387" mass="43968">MPFMHVGWDSAVGAIKFVWKIENFLKLDSHKLYSDVFSVGDYKWRILMFPKGNKNEDHLSIYLGVADSGILPLGWSRNAKFSLTVSNQIDKRSSVKGATQHNFNADKDDWGFTKFIPLEELHDLGKGYLVEDTCIIKADVTIFSDGTQGSSKETSNQIATTGCKIATKSSTEEDIGAFFLDLESEISSSNNLSSKHVLEEALTVIRNTLNMDPAHSNDPGRNSKIKTAFDVLSSFDDCSVLTAEQKEELLTTKEKFVDLPERAAKAAKDKNLFTHKEYVKRTLGCKLERCLTEFKKAKEETEQQERNIATLWERVNFLYAEVGDAEKKKANFSSKQKEMFELSKDLKAELDVLEKQWPEYEATMKTAEEEEKMVGTEWLKMKNLFNL</sequence>
<dbReference type="Proteomes" id="UP001054252">
    <property type="component" value="Unassembled WGS sequence"/>
</dbReference>
<reference evidence="4 5" key="1">
    <citation type="journal article" date="2021" name="Commun. Biol.">
        <title>The genome of Shorea leprosula (Dipterocarpaceae) highlights the ecological relevance of drought in aseasonal tropical rainforests.</title>
        <authorList>
            <person name="Ng K.K.S."/>
            <person name="Kobayashi M.J."/>
            <person name="Fawcett J.A."/>
            <person name="Hatakeyama M."/>
            <person name="Paape T."/>
            <person name="Ng C.H."/>
            <person name="Ang C.C."/>
            <person name="Tnah L.H."/>
            <person name="Lee C.T."/>
            <person name="Nishiyama T."/>
            <person name="Sese J."/>
            <person name="O'Brien M.J."/>
            <person name="Copetti D."/>
            <person name="Mohd Noor M.I."/>
            <person name="Ong R.C."/>
            <person name="Putra M."/>
            <person name="Sireger I.Z."/>
            <person name="Indrioko S."/>
            <person name="Kosugi Y."/>
            <person name="Izuno A."/>
            <person name="Isagi Y."/>
            <person name="Lee S.L."/>
            <person name="Shimizu K.K."/>
        </authorList>
    </citation>
    <scope>NUCLEOTIDE SEQUENCE [LARGE SCALE GENOMIC DNA]</scope>
    <source>
        <strain evidence="4">214</strain>
    </source>
</reference>
<proteinExistence type="predicted"/>
<accession>A0AAV5KD56</accession>
<dbReference type="AlphaFoldDB" id="A0AAV5KD56"/>
<keyword evidence="5" id="KW-1185">Reference proteome</keyword>
<evidence type="ECO:0000313" key="4">
    <source>
        <dbReference type="EMBL" id="GKV22506.1"/>
    </source>
</evidence>
<dbReference type="Pfam" id="PF22486">
    <property type="entry name" value="MATH_2"/>
    <property type="match status" value="1"/>
</dbReference>
<dbReference type="PANTHER" id="PTHR46236:SF35">
    <property type="entry name" value="MATH DOMAIN-CONTAINING PROTEIN"/>
    <property type="match status" value="1"/>
</dbReference>
<dbReference type="FunFam" id="2.60.210.10:FF:000005">
    <property type="entry name" value="Ubiquitin carboxyl-terminal hydrolase 13"/>
    <property type="match status" value="1"/>
</dbReference>
<evidence type="ECO:0000313" key="5">
    <source>
        <dbReference type="Proteomes" id="UP001054252"/>
    </source>
</evidence>
<dbReference type="PANTHER" id="PTHR46236">
    <property type="entry name" value="TRAF-LIKE SUPERFAMILY PROTEIN"/>
    <property type="match status" value="1"/>
</dbReference>
<dbReference type="SMART" id="SM00061">
    <property type="entry name" value="MATH"/>
    <property type="match status" value="1"/>
</dbReference>
<dbReference type="Gene3D" id="2.60.210.10">
    <property type="entry name" value="Apoptosis, Tumor Necrosis Factor Receptor Associated Protein 2, Chain A"/>
    <property type="match status" value="1"/>
</dbReference>
<feature type="domain" description="MATH" evidence="3">
    <location>
        <begin position="14"/>
        <end position="140"/>
    </location>
</feature>
<evidence type="ECO:0000256" key="1">
    <source>
        <dbReference type="ARBA" id="ARBA00023054"/>
    </source>
</evidence>
<dbReference type="InterPro" id="IPR008974">
    <property type="entry name" value="TRAF-like"/>
</dbReference>